<sequence>MQARHGQRYVRVGRRAGSWPWAQPILGPCSVPRAILPPCHMGGACGGHGCAELLCSPRCSWQAHLRPRSVEPDIVRHIAGVSGVPGTSASSARPSALACAGARRPASPRVSSSSSTCSLSRVSAAADTVLSTASRPFPAAQAPGARAATKRACRSDPRAHRPDAHWHLRGGVCLSLGVLRRVEGAHACRDLIGFVLRCGVPVRHYEGRGRPRRA</sequence>
<comment type="caution">
    <text evidence="1">The sequence shown here is derived from an EMBL/GenBank/DDBJ whole genome shotgun (WGS) entry which is preliminary data.</text>
</comment>
<evidence type="ECO:0000313" key="2">
    <source>
        <dbReference type="Proteomes" id="UP001222325"/>
    </source>
</evidence>
<gene>
    <name evidence="1" type="ORF">B0H15DRAFT_857074</name>
</gene>
<organism evidence="1 2">
    <name type="scientific">Mycena belliarum</name>
    <dbReference type="NCBI Taxonomy" id="1033014"/>
    <lineage>
        <taxon>Eukaryota</taxon>
        <taxon>Fungi</taxon>
        <taxon>Dikarya</taxon>
        <taxon>Basidiomycota</taxon>
        <taxon>Agaricomycotina</taxon>
        <taxon>Agaricomycetes</taxon>
        <taxon>Agaricomycetidae</taxon>
        <taxon>Agaricales</taxon>
        <taxon>Marasmiineae</taxon>
        <taxon>Mycenaceae</taxon>
        <taxon>Mycena</taxon>
    </lineage>
</organism>
<dbReference type="EMBL" id="JARJCN010000055">
    <property type="protein sequence ID" value="KAJ7080420.1"/>
    <property type="molecule type" value="Genomic_DNA"/>
</dbReference>
<dbReference type="AlphaFoldDB" id="A0AAD6U096"/>
<reference evidence="1" key="1">
    <citation type="submission" date="2023-03" db="EMBL/GenBank/DDBJ databases">
        <title>Massive genome expansion in bonnet fungi (Mycena s.s.) driven by repeated elements and novel gene families across ecological guilds.</title>
        <authorList>
            <consortium name="Lawrence Berkeley National Laboratory"/>
            <person name="Harder C.B."/>
            <person name="Miyauchi S."/>
            <person name="Viragh M."/>
            <person name="Kuo A."/>
            <person name="Thoen E."/>
            <person name="Andreopoulos B."/>
            <person name="Lu D."/>
            <person name="Skrede I."/>
            <person name="Drula E."/>
            <person name="Henrissat B."/>
            <person name="Morin E."/>
            <person name="Kohler A."/>
            <person name="Barry K."/>
            <person name="LaButti K."/>
            <person name="Morin E."/>
            <person name="Salamov A."/>
            <person name="Lipzen A."/>
            <person name="Mereny Z."/>
            <person name="Hegedus B."/>
            <person name="Baldrian P."/>
            <person name="Stursova M."/>
            <person name="Weitz H."/>
            <person name="Taylor A."/>
            <person name="Grigoriev I.V."/>
            <person name="Nagy L.G."/>
            <person name="Martin F."/>
            <person name="Kauserud H."/>
        </authorList>
    </citation>
    <scope>NUCLEOTIDE SEQUENCE</scope>
    <source>
        <strain evidence="1">CBHHK173m</strain>
    </source>
</reference>
<dbReference type="Proteomes" id="UP001222325">
    <property type="component" value="Unassembled WGS sequence"/>
</dbReference>
<keyword evidence="2" id="KW-1185">Reference proteome</keyword>
<evidence type="ECO:0000313" key="1">
    <source>
        <dbReference type="EMBL" id="KAJ7080420.1"/>
    </source>
</evidence>
<accession>A0AAD6U096</accession>
<name>A0AAD6U096_9AGAR</name>
<proteinExistence type="predicted"/>
<protein>
    <submittedName>
        <fullName evidence="1">Uncharacterized protein</fullName>
    </submittedName>
</protein>